<evidence type="ECO:0000313" key="1">
    <source>
        <dbReference type="EMBL" id="KRN45972.1"/>
    </source>
</evidence>
<accession>A0A0R2H8M1</accession>
<gene>
    <name evidence="1" type="ORF">IV50_GL001315</name>
</gene>
<sequence length="285" mass="32492">MHTAIQTPGTIYTGLPDQNDSYYQPQQAALKKLSQQLAPKSHQRLVYGDVWLRDIAPIVTNAKMVKFKYEPDYLDTKFNDIINTRFAKWLEHQHFDLSYSDIRLDGGNFVYNDADTAILTDRVLYDNPSYSQERLVKTLQEELGLKQIILIDEEPGDVMGHADGMLFFIKPKTLFVGDFEGVDHVKKQIKQADPSINFINLPSAYTEKGQFDRDIPSAKGLYTNMLTTETQILVPQYALPEDEAVLKQVRTHTTKQVIPVPVDDIATMGGSVHCLTWYLPQRLKP</sequence>
<dbReference type="PANTHER" id="PTHR31377:SF0">
    <property type="entry name" value="AGMATINE DEIMINASE-RELATED"/>
    <property type="match status" value="1"/>
</dbReference>
<name>A0A0R2H8M1_WEIVI</name>
<dbReference type="SUPFAM" id="SSF55909">
    <property type="entry name" value="Pentein"/>
    <property type="match status" value="1"/>
</dbReference>
<dbReference type="GO" id="GO:0004668">
    <property type="term" value="F:protein-arginine deiminase activity"/>
    <property type="evidence" value="ECO:0007669"/>
    <property type="project" value="InterPro"/>
</dbReference>
<evidence type="ECO:0000313" key="2">
    <source>
        <dbReference type="Proteomes" id="UP000051992"/>
    </source>
</evidence>
<dbReference type="InterPro" id="IPR007466">
    <property type="entry name" value="Peptidyl-Arg-deiminase_porph"/>
</dbReference>
<dbReference type="RefSeq" id="WP_057746835.1">
    <property type="nucleotide sequence ID" value="NZ_BJLU01000006.1"/>
</dbReference>
<dbReference type="AlphaFoldDB" id="A0A0R2H8M1"/>
<dbReference type="PATRIC" id="fig|1629.5.peg.1328"/>
<dbReference type="Gene3D" id="3.75.10.10">
    <property type="entry name" value="L-arginine/glycine Amidinotransferase, Chain A"/>
    <property type="match status" value="1"/>
</dbReference>
<protein>
    <submittedName>
        <fullName evidence="1">Peptidyl-arginine deiminase</fullName>
    </submittedName>
</protein>
<reference evidence="1 2" key="1">
    <citation type="journal article" date="2015" name="Genome Announc.">
        <title>Expanding the biotechnology potential of lactobacilli through comparative genomics of 213 strains and associated genera.</title>
        <authorList>
            <person name="Sun Z."/>
            <person name="Harris H.M."/>
            <person name="McCann A."/>
            <person name="Guo C."/>
            <person name="Argimon S."/>
            <person name="Zhang W."/>
            <person name="Yang X."/>
            <person name="Jeffery I.B."/>
            <person name="Cooney J.C."/>
            <person name="Kagawa T.F."/>
            <person name="Liu W."/>
            <person name="Song Y."/>
            <person name="Salvetti E."/>
            <person name="Wrobel A."/>
            <person name="Rasinkangas P."/>
            <person name="Parkhill J."/>
            <person name="Rea M.C."/>
            <person name="O'Sullivan O."/>
            <person name="Ritari J."/>
            <person name="Douillard F.P."/>
            <person name="Paul Ross R."/>
            <person name="Yang R."/>
            <person name="Briner A.E."/>
            <person name="Felis G.E."/>
            <person name="de Vos W.M."/>
            <person name="Barrangou R."/>
            <person name="Klaenhammer T.R."/>
            <person name="Caufield P.W."/>
            <person name="Cui Y."/>
            <person name="Zhang H."/>
            <person name="O'Toole P.W."/>
        </authorList>
    </citation>
    <scope>NUCLEOTIDE SEQUENCE [LARGE SCALE GENOMIC DNA]</scope>
    <source>
        <strain evidence="1 2">DSM 20410</strain>
    </source>
</reference>
<dbReference type="PANTHER" id="PTHR31377">
    <property type="entry name" value="AGMATINE DEIMINASE-RELATED"/>
    <property type="match status" value="1"/>
</dbReference>
<dbReference type="Proteomes" id="UP000051992">
    <property type="component" value="Unassembled WGS sequence"/>
</dbReference>
<dbReference type="EMBL" id="JQBM01000004">
    <property type="protein sequence ID" value="KRN45972.1"/>
    <property type="molecule type" value="Genomic_DNA"/>
</dbReference>
<dbReference type="GO" id="GO:0009446">
    <property type="term" value="P:putrescine biosynthetic process"/>
    <property type="evidence" value="ECO:0007669"/>
    <property type="project" value="InterPro"/>
</dbReference>
<dbReference type="Pfam" id="PF04371">
    <property type="entry name" value="PAD_porph"/>
    <property type="match status" value="1"/>
</dbReference>
<proteinExistence type="predicted"/>
<organism evidence="1 2">
    <name type="scientific">Weissella viridescens</name>
    <name type="common">Lactobacillus viridescens</name>
    <dbReference type="NCBI Taxonomy" id="1629"/>
    <lineage>
        <taxon>Bacteria</taxon>
        <taxon>Bacillati</taxon>
        <taxon>Bacillota</taxon>
        <taxon>Bacilli</taxon>
        <taxon>Lactobacillales</taxon>
        <taxon>Lactobacillaceae</taxon>
        <taxon>Weissella</taxon>
    </lineage>
</organism>
<comment type="caution">
    <text evidence="1">The sequence shown here is derived from an EMBL/GenBank/DDBJ whole genome shotgun (WGS) entry which is preliminary data.</text>
</comment>
<keyword evidence="2" id="KW-1185">Reference proteome</keyword>